<feature type="domain" description="F-box" evidence="4">
    <location>
        <begin position="107"/>
        <end position="153"/>
    </location>
</feature>
<keyword evidence="2" id="KW-0833">Ubl conjugation pathway</keyword>
<dbReference type="PROSITE" id="PS50181">
    <property type="entry name" value="FBOX"/>
    <property type="match status" value="1"/>
</dbReference>
<evidence type="ECO:0000256" key="2">
    <source>
        <dbReference type="ARBA" id="ARBA00022786"/>
    </source>
</evidence>
<dbReference type="Pfam" id="PF12014">
    <property type="entry name" value="Cyclin_D1_bind"/>
    <property type="match status" value="1"/>
</dbReference>
<dbReference type="InterPro" id="IPR001810">
    <property type="entry name" value="F-box_dom"/>
</dbReference>
<dbReference type="Gene3D" id="1.20.1280.50">
    <property type="match status" value="1"/>
</dbReference>
<dbReference type="Proteomes" id="UP000224854">
    <property type="component" value="Unassembled WGS sequence"/>
</dbReference>
<evidence type="ECO:0000313" key="6">
    <source>
        <dbReference type="Proteomes" id="UP000224854"/>
    </source>
</evidence>
<feature type="region of interest" description="Disordered" evidence="3">
    <location>
        <begin position="74"/>
        <end position="97"/>
    </location>
</feature>
<gene>
    <name evidence="5" type="ORF">CDD82_511</name>
</gene>
<dbReference type="PANTHER" id="PTHR10706">
    <property type="entry name" value="F-BOX FAMILY PROTEIN"/>
    <property type="match status" value="1"/>
</dbReference>
<dbReference type="InterPro" id="IPR036047">
    <property type="entry name" value="F-box-like_dom_sf"/>
</dbReference>
<evidence type="ECO:0000313" key="5">
    <source>
        <dbReference type="EMBL" id="PHH68496.1"/>
    </source>
</evidence>
<dbReference type="SUPFAM" id="SSF81383">
    <property type="entry name" value="F-box domain"/>
    <property type="match status" value="1"/>
</dbReference>
<name>A0A2C5YLA5_9HYPO</name>
<accession>A0A2C5YLA5</accession>
<dbReference type="GO" id="GO:0016567">
    <property type="term" value="P:protein ubiquitination"/>
    <property type="evidence" value="ECO:0007669"/>
    <property type="project" value="UniProtKB-UniPathway"/>
</dbReference>
<keyword evidence="6" id="KW-1185">Reference proteome</keyword>
<comment type="pathway">
    <text evidence="1">Protein modification; protein ubiquitination.</text>
</comment>
<dbReference type="PANTHER" id="PTHR10706:SF130">
    <property type="entry name" value="F-BOX ONLY PROTEIN 31"/>
    <property type="match status" value="1"/>
</dbReference>
<evidence type="ECO:0000256" key="3">
    <source>
        <dbReference type="SAM" id="MobiDB-lite"/>
    </source>
</evidence>
<organism evidence="5 6">
    <name type="scientific">Ophiocordyceps australis</name>
    <dbReference type="NCBI Taxonomy" id="1399860"/>
    <lineage>
        <taxon>Eukaryota</taxon>
        <taxon>Fungi</taxon>
        <taxon>Dikarya</taxon>
        <taxon>Ascomycota</taxon>
        <taxon>Pezizomycotina</taxon>
        <taxon>Sordariomycetes</taxon>
        <taxon>Hypocreomycetidae</taxon>
        <taxon>Hypocreales</taxon>
        <taxon>Ophiocordycipitaceae</taxon>
        <taxon>Ophiocordyceps</taxon>
    </lineage>
</organism>
<feature type="region of interest" description="Disordered" evidence="3">
    <location>
        <begin position="1"/>
        <end position="32"/>
    </location>
</feature>
<comment type="caution">
    <text evidence="5">The sequence shown here is derived from an EMBL/GenBank/DDBJ whole genome shotgun (WGS) entry which is preliminary data.</text>
</comment>
<proteinExistence type="predicted"/>
<feature type="compositionally biased region" description="Pro residues" evidence="3">
    <location>
        <begin position="81"/>
        <end position="92"/>
    </location>
</feature>
<dbReference type="OrthoDB" id="722566at2759"/>
<dbReference type="Pfam" id="PF00646">
    <property type="entry name" value="F-box"/>
    <property type="match status" value="1"/>
</dbReference>
<evidence type="ECO:0000259" key="4">
    <source>
        <dbReference type="PROSITE" id="PS50181"/>
    </source>
</evidence>
<dbReference type="SMART" id="SM00256">
    <property type="entry name" value="FBOX"/>
    <property type="match status" value="1"/>
</dbReference>
<dbReference type="InterPro" id="IPR045048">
    <property type="entry name" value="FBXO31/39"/>
</dbReference>
<dbReference type="EMBL" id="NJEU01001119">
    <property type="protein sequence ID" value="PHH68496.1"/>
    <property type="molecule type" value="Genomic_DNA"/>
</dbReference>
<evidence type="ECO:0000256" key="1">
    <source>
        <dbReference type="ARBA" id="ARBA00004906"/>
    </source>
</evidence>
<dbReference type="AlphaFoldDB" id="A0A2C5YLA5"/>
<protein>
    <recommendedName>
        <fullName evidence="4">F-box domain-containing protein</fullName>
    </recommendedName>
</protein>
<dbReference type="UniPathway" id="UPA00143"/>
<reference evidence="5 6" key="1">
    <citation type="submission" date="2017-06" db="EMBL/GenBank/DDBJ databases">
        <title>Ant-infecting Ophiocordyceps genomes reveal a high diversity of potential behavioral manipulation genes and a possible major role for enterotoxins.</title>
        <authorList>
            <person name="De Bekker C."/>
            <person name="Evans H.C."/>
            <person name="Brachmann A."/>
            <person name="Hughes D.P."/>
        </authorList>
    </citation>
    <scope>NUCLEOTIDE SEQUENCE [LARGE SCALE GENOMIC DNA]</scope>
    <source>
        <strain evidence="5 6">1348a</strain>
    </source>
</reference>
<sequence>MADGGPQWCAADDNEQDAEELPSTKPSRLESSWQTVSSTAQMSLLGCPWTPVHVSQPRTNTVPPQQAYIDDTTLTSHADTCPPPPPPPPPPTTTAATTATDAMAPRRCLLQLLPPELIDSILAHLPPCDLAVVSACCSLLRKHALADGHWRRCVEQNVPCQELEGPGPCASFRELYASHDLVWFLPRHKVWFCDRDLTGRLMIARFDARRGCIEGYQLLAVRRRTSVEQWAADNQVVIHHFEPHVKLHLDKPVLHFGLRGPGKGSSSSRPRRGGNRFADEMPLALADRTGALFCNFLLTRAIDINTLGYAARGFPYDNVWPPPTVPASHRVAGAHSGQAVVDLSPNDHPRTRAQVSDRCFRIRQWMQMSGSPPPLFSAGVSPVSGFDAFSHVLGSMTHHPGPEGIHIGEEIITYATLDPVCYTPTPTRPWRGIWVGDYSGHGCEFLLFNQPDEPPVTDAQLSLVRGQDESQAAWQQRRLHARIYRGRLEGIKLTGDPSVPRGEYTFVAPDLGRDGQVGVATEPPFTGAVIVQSKGHVAGTGFVDV</sequence>